<feature type="modified residue" description="Phosphohistidine" evidence="7">
    <location>
        <position position="208"/>
    </location>
</feature>
<name>A0A926WEK8_9NOST</name>
<dbReference type="Pfam" id="PF01627">
    <property type="entry name" value="Hpt"/>
    <property type="match status" value="2"/>
</dbReference>
<sequence>MSNYTILELFRQEVETNVAILKQCLPVLKTQPFSMNEIEQAIQAAHSLWGTTSIVEMEAAANLVQLIKDCLIAVQKQSITLEIEEIDTLLHASDLLLNMSKAAEGSLDKWMTDHAWDWNTTQKSIANLATREQVTGDREQVTADREQVTDHYVSPVELPAMSGNGDSMMDLFRLEAEAQVTILNNGLLAIENKPQSAQELEALMRAAHSIKGAARIVGLDGVVELAHVMEDCFVAAQGKTIILTPDDVDVLLQGVDLLQSISQLNDAELPGWLGLHQVDFTNIRDDVAAILQPEGKKQKAHTDFDTDARIVNPQTPIPKHQSLVKSPQSPITNHQSPVTTRGVENIANNQDRVVRVSADNLNRIMGLAGESLIEANWLQPFADSMMSLKSRMVEIARSLEQLQESLDQNLYEQEGKEYLAQARHQKQECLDYIGDRLNELELYVRRTASLSDRLYREVINSHMRPFEDGLQSFPRMIRDLARNLNKKVKLEIIGKSTPVDRDILKKLEAPLTHILRNAVDHGIELPEERLSSGKSPEGTIRLEAFHRGGMLAITISDDGKGINREQLRQKIINKNLVTPDMAVQLSDAELIEFLFLPGFSTAQQLTEISGRGVGLDIAKSMAQEVGGTVRATSQAGKGTSFHFQLPLTLSVVRTLLVEISDKPYAIPLARIDQIVTLERSEITDVENRQYFTMNNQNIGLIAAHQVLELPAVKQQIGSISIVVISDQNSTYGLVVDKFLGERDLVVRPLDPRLGKVPDISATALLGDGSPILIVDISDIVRSMDAILKGGKLSKVMMQAELETINQRRKILVVDDSITVREMERKLLENRGYQVDTAVNGVEGWNAVRTNQYDLVVSDIDMPRMNGIELVKQIKSNPRLNYLPVIIISYRDREEDRIQGLEAGADYYLTKSSFHDDTLINAVIDLIGQ</sequence>
<feature type="domain" description="Histidine kinase" evidence="10">
    <location>
        <begin position="383"/>
        <end position="649"/>
    </location>
</feature>
<dbReference type="GO" id="GO:0004673">
    <property type="term" value="F:protein histidine kinase activity"/>
    <property type="evidence" value="ECO:0007669"/>
    <property type="project" value="UniProtKB-EC"/>
</dbReference>
<organism evidence="14 15">
    <name type="scientific">Anabaena sphaerica FACHB-251</name>
    <dbReference type="NCBI Taxonomy" id="2692883"/>
    <lineage>
        <taxon>Bacteria</taxon>
        <taxon>Bacillati</taxon>
        <taxon>Cyanobacteriota</taxon>
        <taxon>Cyanophyceae</taxon>
        <taxon>Nostocales</taxon>
        <taxon>Nostocaceae</taxon>
        <taxon>Anabaena</taxon>
    </lineage>
</organism>
<dbReference type="Gene3D" id="1.20.120.160">
    <property type="entry name" value="HPT domain"/>
    <property type="match status" value="2"/>
</dbReference>
<keyword evidence="4" id="KW-0808">Transferase</keyword>
<dbReference type="EC" id="2.7.13.3" evidence="2"/>
<dbReference type="InterPro" id="IPR036061">
    <property type="entry name" value="CheW-like_dom_sf"/>
</dbReference>
<dbReference type="InterPro" id="IPR003594">
    <property type="entry name" value="HATPase_dom"/>
</dbReference>
<accession>A0A926WEK8</accession>
<feature type="domain" description="Response regulatory" evidence="11">
    <location>
        <begin position="809"/>
        <end position="925"/>
    </location>
</feature>
<feature type="compositionally biased region" description="Polar residues" evidence="9">
    <location>
        <begin position="323"/>
        <end position="337"/>
    </location>
</feature>
<evidence type="ECO:0000313" key="14">
    <source>
        <dbReference type="EMBL" id="MBD2292016.1"/>
    </source>
</evidence>
<keyword evidence="15" id="KW-1185">Reference proteome</keyword>
<dbReference type="PROSITE" id="PS50851">
    <property type="entry name" value="CHEW"/>
    <property type="match status" value="1"/>
</dbReference>
<feature type="modified residue" description="Phosphohistidine" evidence="7">
    <location>
        <position position="46"/>
    </location>
</feature>
<evidence type="ECO:0000259" key="13">
    <source>
        <dbReference type="PROSITE" id="PS50894"/>
    </source>
</evidence>
<dbReference type="CDD" id="cd00088">
    <property type="entry name" value="HPT"/>
    <property type="match status" value="1"/>
</dbReference>
<dbReference type="Pfam" id="PF00072">
    <property type="entry name" value="Response_reg"/>
    <property type="match status" value="1"/>
</dbReference>
<dbReference type="Gene3D" id="3.30.565.10">
    <property type="entry name" value="Histidine kinase-like ATPase, C-terminal domain"/>
    <property type="match status" value="1"/>
</dbReference>
<feature type="region of interest" description="Disordered" evidence="9">
    <location>
        <begin position="317"/>
        <end position="337"/>
    </location>
</feature>
<dbReference type="SUPFAM" id="SSF52172">
    <property type="entry name" value="CheY-like"/>
    <property type="match status" value="1"/>
</dbReference>
<dbReference type="Pfam" id="PF02518">
    <property type="entry name" value="HATPase_c"/>
    <property type="match status" value="1"/>
</dbReference>
<dbReference type="PROSITE" id="PS50110">
    <property type="entry name" value="RESPONSE_REGULATORY"/>
    <property type="match status" value="1"/>
</dbReference>
<dbReference type="InterPro" id="IPR001789">
    <property type="entry name" value="Sig_transdc_resp-reg_receiver"/>
</dbReference>
<dbReference type="PANTHER" id="PTHR43395:SF1">
    <property type="entry name" value="CHEMOTAXIS PROTEIN CHEA"/>
    <property type="match status" value="1"/>
</dbReference>
<evidence type="ECO:0000256" key="7">
    <source>
        <dbReference type="PROSITE-ProRule" id="PRU00110"/>
    </source>
</evidence>
<dbReference type="PRINTS" id="PR00344">
    <property type="entry name" value="BCTRLSENSOR"/>
</dbReference>
<dbReference type="SMART" id="SM00073">
    <property type="entry name" value="HPT"/>
    <property type="match status" value="2"/>
</dbReference>
<dbReference type="InterPro" id="IPR008207">
    <property type="entry name" value="Sig_transdc_His_kin_Hpt_dom"/>
</dbReference>
<dbReference type="InterPro" id="IPR011006">
    <property type="entry name" value="CheY-like_superfamily"/>
</dbReference>
<dbReference type="GO" id="GO:0000160">
    <property type="term" value="P:phosphorelay signal transduction system"/>
    <property type="evidence" value="ECO:0007669"/>
    <property type="project" value="UniProtKB-KW"/>
</dbReference>
<evidence type="ECO:0000256" key="8">
    <source>
        <dbReference type="PROSITE-ProRule" id="PRU00169"/>
    </source>
</evidence>
<evidence type="ECO:0000259" key="11">
    <source>
        <dbReference type="PROSITE" id="PS50110"/>
    </source>
</evidence>
<dbReference type="Gene3D" id="2.30.30.40">
    <property type="entry name" value="SH3 Domains"/>
    <property type="match status" value="1"/>
</dbReference>
<gene>
    <name evidence="14" type="ORF">H6G06_00605</name>
</gene>
<dbReference type="Gene3D" id="3.40.50.2300">
    <property type="match status" value="1"/>
</dbReference>
<evidence type="ECO:0000313" key="15">
    <source>
        <dbReference type="Proteomes" id="UP000662185"/>
    </source>
</evidence>
<dbReference type="EMBL" id="JACJQU010000001">
    <property type="protein sequence ID" value="MBD2292016.1"/>
    <property type="molecule type" value="Genomic_DNA"/>
</dbReference>
<dbReference type="AlphaFoldDB" id="A0A926WEK8"/>
<feature type="domain" description="HPt" evidence="13">
    <location>
        <begin position="1"/>
        <end position="103"/>
    </location>
</feature>
<dbReference type="FunFam" id="3.30.565.10:FF:000016">
    <property type="entry name" value="Chemotaxis protein CheA, putative"/>
    <property type="match status" value="1"/>
</dbReference>
<evidence type="ECO:0000259" key="12">
    <source>
        <dbReference type="PROSITE" id="PS50851"/>
    </source>
</evidence>
<feature type="domain" description="CheW-like" evidence="12">
    <location>
        <begin position="651"/>
        <end position="785"/>
    </location>
</feature>
<dbReference type="RefSeq" id="WP_190556069.1">
    <property type="nucleotide sequence ID" value="NZ_JACJQU010000001.1"/>
</dbReference>
<evidence type="ECO:0000256" key="2">
    <source>
        <dbReference type="ARBA" id="ARBA00012438"/>
    </source>
</evidence>
<evidence type="ECO:0000256" key="1">
    <source>
        <dbReference type="ARBA" id="ARBA00000085"/>
    </source>
</evidence>
<dbReference type="SMART" id="SM00260">
    <property type="entry name" value="CheW"/>
    <property type="match status" value="1"/>
</dbReference>
<evidence type="ECO:0000256" key="3">
    <source>
        <dbReference type="ARBA" id="ARBA00022553"/>
    </source>
</evidence>
<dbReference type="SMART" id="SM00387">
    <property type="entry name" value="HATPase_c"/>
    <property type="match status" value="1"/>
</dbReference>
<dbReference type="InterPro" id="IPR004358">
    <property type="entry name" value="Sig_transdc_His_kin-like_C"/>
</dbReference>
<dbReference type="GO" id="GO:0006935">
    <property type="term" value="P:chemotaxis"/>
    <property type="evidence" value="ECO:0007669"/>
    <property type="project" value="InterPro"/>
</dbReference>
<dbReference type="SUPFAM" id="SSF55874">
    <property type="entry name" value="ATPase domain of HSP90 chaperone/DNA topoisomerase II/histidine kinase"/>
    <property type="match status" value="1"/>
</dbReference>
<dbReference type="InterPro" id="IPR036890">
    <property type="entry name" value="HATPase_C_sf"/>
</dbReference>
<reference evidence="15" key="1">
    <citation type="journal article" date="2020" name="ISME J.">
        <title>Comparative genomics reveals insights into cyanobacterial evolution and habitat adaptation.</title>
        <authorList>
            <person name="Chen M.Y."/>
            <person name="Teng W.K."/>
            <person name="Zhao L."/>
            <person name="Hu C.X."/>
            <person name="Zhou Y.K."/>
            <person name="Han B.P."/>
            <person name="Song L.R."/>
            <person name="Shu W.S."/>
        </authorList>
    </citation>
    <scope>NUCLEOTIDE SEQUENCE [LARGE SCALE GENOMIC DNA]</scope>
    <source>
        <strain evidence="15">FACHB-251</strain>
    </source>
</reference>
<keyword evidence="3 8" id="KW-0597">Phosphoprotein</keyword>
<evidence type="ECO:0000256" key="4">
    <source>
        <dbReference type="ARBA" id="ARBA00022679"/>
    </source>
</evidence>
<evidence type="ECO:0000256" key="6">
    <source>
        <dbReference type="ARBA" id="ARBA00023012"/>
    </source>
</evidence>
<evidence type="ECO:0000256" key="5">
    <source>
        <dbReference type="ARBA" id="ARBA00022777"/>
    </source>
</evidence>
<dbReference type="PROSITE" id="PS50894">
    <property type="entry name" value="HPT"/>
    <property type="match status" value="2"/>
</dbReference>
<dbReference type="Pfam" id="PF01584">
    <property type="entry name" value="CheW"/>
    <property type="match status" value="1"/>
</dbReference>
<comment type="caution">
    <text evidence="14">The sequence shown here is derived from an EMBL/GenBank/DDBJ whole genome shotgun (WGS) entry which is preliminary data.</text>
</comment>
<feature type="modified residue" description="4-aspartylphosphate" evidence="8">
    <location>
        <position position="858"/>
    </location>
</feature>
<keyword evidence="6" id="KW-0902">Two-component regulatory system</keyword>
<dbReference type="InterPro" id="IPR005467">
    <property type="entry name" value="His_kinase_dom"/>
</dbReference>
<dbReference type="PROSITE" id="PS50109">
    <property type="entry name" value="HIS_KIN"/>
    <property type="match status" value="1"/>
</dbReference>
<dbReference type="SUPFAM" id="SSF47226">
    <property type="entry name" value="Histidine-containing phosphotransfer domain, HPT domain"/>
    <property type="match status" value="2"/>
</dbReference>
<dbReference type="InterPro" id="IPR036641">
    <property type="entry name" value="HPT_dom_sf"/>
</dbReference>
<keyword evidence="5" id="KW-0418">Kinase</keyword>
<dbReference type="CDD" id="cd16916">
    <property type="entry name" value="HATPase_CheA-like"/>
    <property type="match status" value="1"/>
</dbReference>
<comment type="catalytic activity">
    <reaction evidence="1">
        <text>ATP + protein L-histidine = ADP + protein N-phospho-L-histidine.</text>
        <dbReference type="EC" id="2.7.13.3"/>
    </reaction>
</comment>
<proteinExistence type="predicted"/>
<dbReference type="InterPro" id="IPR002545">
    <property type="entry name" value="CheW-lke_dom"/>
</dbReference>
<protein>
    <recommendedName>
        <fullName evidence="2">histidine kinase</fullName>
        <ecNumber evidence="2">2.7.13.3</ecNumber>
    </recommendedName>
</protein>
<dbReference type="SUPFAM" id="SSF50341">
    <property type="entry name" value="CheW-like"/>
    <property type="match status" value="1"/>
</dbReference>
<dbReference type="Proteomes" id="UP000662185">
    <property type="component" value="Unassembled WGS sequence"/>
</dbReference>
<dbReference type="PANTHER" id="PTHR43395">
    <property type="entry name" value="SENSOR HISTIDINE KINASE CHEA"/>
    <property type="match status" value="1"/>
</dbReference>
<evidence type="ECO:0000259" key="10">
    <source>
        <dbReference type="PROSITE" id="PS50109"/>
    </source>
</evidence>
<evidence type="ECO:0000256" key="9">
    <source>
        <dbReference type="SAM" id="MobiDB-lite"/>
    </source>
</evidence>
<dbReference type="SMART" id="SM00448">
    <property type="entry name" value="REC"/>
    <property type="match status" value="1"/>
</dbReference>
<dbReference type="InterPro" id="IPR051315">
    <property type="entry name" value="Bact_Chemotaxis_CheA"/>
</dbReference>
<feature type="domain" description="HPt" evidence="13">
    <location>
        <begin position="161"/>
        <end position="265"/>
    </location>
</feature>